<evidence type="ECO:0000313" key="3">
    <source>
        <dbReference type="Proteomes" id="UP000322873"/>
    </source>
</evidence>
<dbReference type="Proteomes" id="UP000322873">
    <property type="component" value="Unassembled WGS sequence"/>
</dbReference>
<dbReference type="EMBL" id="VICG01000006">
    <property type="protein sequence ID" value="KAA8571213.1"/>
    <property type="molecule type" value="Genomic_DNA"/>
</dbReference>
<evidence type="ECO:0000256" key="1">
    <source>
        <dbReference type="SAM" id="SignalP"/>
    </source>
</evidence>
<name>A0A5M9JS24_MONFR</name>
<gene>
    <name evidence="2" type="ORF">EYC84_000549</name>
</gene>
<keyword evidence="1" id="KW-0732">Signal</keyword>
<protein>
    <recommendedName>
        <fullName evidence="4">Secreted protein</fullName>
    </recommendedName>
</protein>
<dbReference type="AlphaFoldDB" id="A0A5M9JS24"/>
<proteinExistence type="predicted"/>
<evidence type="ECO:0000313" key="2">
    <source>
        <dbReference type="EMBL" id="KAA8571213.1"/>
    </source>
</evidence>
<keyword evidence="3" id="KW-1185">Reference proteome</keyword>
<accession>A0A5M9JS24</accession>
<comment type="caution">
    <text evidence="2">The sequence shown here is derived from an EMBL/GenBank/DDBJ whole genome shotgun (WGS) entry which is preliminary data.</text>
</comment>
<feature type="signal peptide" evidence="1">
    <location>
        <begin position="1"/>
        <end position="28"/>
    </location>
</feature>
<reference evidence="2 3" key="1">
    <citation type="submission" date="2019-06" db="EMBL/GenBank/DDBJ databases">
        <title>Genome Sequence of the Brown Rot Fungal Pathogen Monilinia fructicola.</title>
        <authorList>
            <person name="De Miccolis Angelini R.M."/>
            <person name="Landi L."/>
            <person name="Abate D."/>
            <person name="Pollastro S."/>
            <person name="Romanazzi G."/>
            <person name="Faretra F."/>
        </authorList>
    </citation>
    <scope>NUCLEOTIDE SEQUENCE [LARGE SCALE GENOMIC DNA]</scope>
    <source>
        <strain evidence="2 3">Mfrc123</strain>
    </source>
</reference>
<evidence type="ECO:0008006" key="4">
    <source>
        <dbReference type="Google" id="ProtNLM"/>
    </source>
</evidence>
<sequence length="72" mass="8389">MAFLVFRLTHYIVTPILVLWMRCQCVRSTDTKDSYISFNSTWIPFDYLQDRPTVSTTLVAFIIRLSSSTGTY</sequence>
<feature type="chain" id="PRO_5024436622" description="Secreted protein" evidence="1">
    <location>
        <begin position="29"/>
        <end position="72"/>
    </location>
</feature>
<organism evidence="2 3">
    <name type="scientific">Monilinia fructicola</name>
    <name type="common">Brown rot fungus</name>
    <name type="synonym">Ciboria fructicola</name>
    <dbReference type="NCBI Taxonomy" id="38448"/>
    <lineage>
        <taxon>Eukaryota</taxon>
        <taxon>Fungi</taxon>
        <taxon>Dikarya</taxon>
        <taxon>Ascomycota</taxon>
        <taxon>Pezizomycotina</taxon>
        <taxon>Leotiomycetes</taxon>
        <taxon>Helotiales</taxon>
        <taxon>Sclerotiniaceae</taxon>
        <taxon>Monilinia</taxon>
    </lineage>
</organism>